<name>A0A7C4FF65_THEPE</name>
<dbReference type="GO" id="GO:0055085">
    <property type="term" value="P:transmembrane transport"/>
    <property type="evidence" value="ECO:0007669"/>
    <property type="project" value="InterPro"/>
</dbReference>
<dbReference type="InterPro" id="IPR051393">
    <property type="entry name" value="ABC_transporter_permease"/>
</dbReference>
<evidence type="ECO:0000259" key="8">
    <source>
        <dbReference type="PROSITE" id="PS50928"/>
    </source>
</evidence>
<evidence type="ECO:0000256" key="2">
    <source>
        <dbReference type="ARBA" id="ARBA00022448"/>
    </source>
</evidence>
<evidence type="ECO:0000256" key="3">
    <source>
        <dbReference type="ARBA" id="ARBA00022475"/>
    </source>
</evidence>
<evidence type="ECO:0000313" key="9">
    <source>
        <dbReference type="EMBL" id="HGI44009.1"/>
    </source>
</evidence>
<dbReference type="SUPFAM" id="SSF161098">
    <property type="entry name" value="MetI-like"/>
    <property type="match status" value="1"/>
</dbReference>
<dbReference type="InterPro" id="IPR035906">
    <property type="entry name" value="MetI-like_sf"/>
</dbReference>
<keyword evidence="6 7" id="KW-0472">Membrane</keyword>
<evidence type="ECO:0000256" key="7">
    <source>
        <dbReference type="RuleBase" id="RU363032"/>
    </source>
</evidence>
<feature type="transmembrane region" description="Helical" evidence="7">
    <location>
        <begin position="291"/>
        <end position="311"/>
    </location>
</feature>
<dbReference type="PANTHER" id="PTHR30193:SF37">
    <property type="entry name" value="INNER MEMBRANE ABC TRANSPORTER PERMEASE PROTEIN YCJO"/>
    <property type="match status" value="1"/>
</dbReference>
<dbReference type="GO" id="GO:0005886">
    <property type="term" value="C:plasma membrane"/>
    <property type="evidence" value="ECO:0007669"/>
    <property type="project" value="UniProtKB-SubCell"/>
</dbReference>
<comment type="subcellular location">
    <subcellularLocation>
        <location evidence="1 7">Cell membrane</location>
        <topology evidence="1 7">Multi-pass membrane protein</topology>
    </subcellularLocation>
</comment>
<dbReference type="Gene3D" id="1.10.3720.10">
    <property type="entry name" value="MetI-like"/>
    <property type="match status" value="1"/>
</dbReference>
<comment type="caution">
    <text evidence="9">The sequence shown here is derived from an EMBL/GenBank/DDBJ whole genome shotgun (WGS) entry which is preliminary data.</text>
</comment>
<dbReference type="EMBL" id="DTFI01000170">
    <property type="protein sequence ID" value="HGI44009.1"/>
    <property type="molecule type" value="Genomic_DNA"/>
</dbReference>
<evidence type="ECO:0000256" key="5">
    <source>
        <dbReference type="ARBA" id="ARBA00022989"/>
    </source>
</evidence>
<dbReference type="PROSITE" id="PS50928">
    <property type="entry name" value="ABC_TM1"/>
    <property type="match status" value="1"/>
</dbReference>
<keyword evidence="3" id="KW-1003">Cell membrane</keyword>
<protein>
    <submittedName>
        <fullName evidence="9">Sugar ABC transporter permease</fullName>
    </submittedName>
</protein>
<sequence>MARAKSRGLYPARVAYMLIIPSLAMYLFFSLWPVAYSVYIAFTDANNYNIASEPRIRELQAQLASITGYLQGNRELVLEQTYRADAYLGEVSGYLVELKRMIEHSTPETFPVVELMQLRSRCDDALTRAARIVTSNTTFLYYYENLGDVLSRAVALIDGGVWGDIDRIVGFKLAISADDLSQLRSSTVPKIDRALAMLEQARRMLKQVESDYDLFVRAATRGLEEEIDRISLHVVGLQNFKTLFSDSRFPNSIFKTLLFVLTSVPLKVTVGVMLAFLFSSELIYGRKVMRALLLIPWALPVLLSVTTWRMFMAPQMGPLWAFLQSLGLDFNIYNKEWDAFLAYNIVEMWLAYPFIMTVTMAAISSVPRELLESATVDGASAWQRFKEIMLPLTARPILFASILTAGASLQAFMVPLLINNGGPTKEVQFLWFARTTAGVNEMMVLFGYNRAYLDQQYGLSAAAYLVVVAILFLYALVWYFLIYKRTTPGGA</sequence>
<dbReference type="Pfam" id="PF00528">
    <property type="entry name" value="BPD_transp_1"/>
    <property type="match status" value="1"/>
</dbReference>
<dbReference type="SUPFAM" id="SSF160964">
    <property type="entry name" value="MalF N-terminal region-like"/>
    <property type="match status" value="1"/>
</dbReference>
<proteinExistence type="inferred from homology"/>
<feature type="transmembrane region" description="Helical" evidence="7">
    <location>
        <begin position="340"/>
        <end position="363"/>
    </location>
</feature>
<gene>
    <name evidence="9" type="ORF">ENV17_06475</name>
</gene>
<feature type="transmembrane region" description="Helical" evidence="7">
    <location>
        <begin position="397"/>
        <end position="417"/>
    </location>
</feature>
<feature type="transmembrane region" description="Helical" evidence="7">
    <location>
        <begin position="12"/>
        <end position="32"/>
    </location>
</feature>
<keyword evidence="2 7" id="KW-0813">Transport</keyword>
<dbReference type="PANTHER" id="PTHR30193">
    <property type="entry name" value="ABC TRANSPORTER PERMEASE PROTEIN"/>
    <property type="match status" value="1"/>
</dbReference>
<evidence type="ECO:0000256" key="6">
    <source>
        <dbReference type="ARBA" id="ARBA00023136"/>
    </source>
</evidence>
<dbReference type="AlphaFoldDB" id="A0A7C4FF65"/>
<keyword evidence="5 7" id="KW-1133">Transmembrane helix</keyword>
<organism evidence="9">
    <name type="scientific">Thermofilum pendens</name>
    <dbReference type="NCBI Taxonomy" id="2269"/>
    <lineage>
        <taxon>Archaea</taxon>
        <taxon>Thermoproteota</taxon>
        <taxon>Thermoprotei</taxon>
        <taxon>Thermofilales</taxon>
        <taxon>Thermofilaceae</taxon>
        <taxon>Thermofilum</taxon>
    </lineage>
</organism>
<feature type="transmembrane region" description="Helical" evidence="7">
    <location>
        <begin position="461"/>
        <end position="482"/>
    </location>
</feature>
<evidence type="ECO:0000256" key="1">
    <source>
        <dbReference type="ARBA" id="ARBA00004651"/>
    </source>
</evidence>
<keyword evidence="4 7" id="KW-0812">Transmembrane</keyword>
<comment type="similarity">
    <text evidence="7">Belongs to the binding-protein-dependent transport system permease family.</text>
</comment>
<accession>A0A7C4FF65</accession>
<evidence type="ECO:0000256" key="4">
    <source>
        <dbReference type="ARBA" id="ARBA00022692"/>
    </source>
</evidence>
<reference evidence="9" key="1">
    <citation type="journal article" date="2020" name="mSystems">
        <title>Genome- and Community-Level Interaction Insights into Carbon Utilization and Element Cycling Functions of Hydrothermarchaeota in Hydrothermal Sediment.</title>
        <authorList>
            <person name="Zhou Z."/>
            <person name="Liu Y."/>
            <person name="Xu W."/>
            <person name="Pan J."/>
            <person name="Luo Z.H."/>
            <person name="Li M."/>
        </authorList>
    </citation>
    <scope>NUCLEOTIDE SEQUENCE [LARGE SCALE GENOMIC DNA]</scope>
    <source>
        <strain evidence="9">SpSt-735</strain>
    </source>
</reference>
<dbReference type="InterPro" id="IPR000515">
    <property type="entry name" value="MetI-like"/>
</dbReference>
<feature type="domain" description="ABC transmembrane type-1" evidence="8">
    <location>
        <begin position="253"/>
        <end position="478"/>
    </location>
</feature>
<feature type="transmembrane region" description="Helical" evidence="7">
    <location>
        <begin position="257"/>
        <end position="279"/>
    </location>
</feature>
<dbReference type="CDD" id="cd06261">
    <property type="entry name" value="TM_PBP2"/>
    <property type="match status" value="1"/>
</dbReference>